<dbReference type="Proteomes" id="UP000199041">
    <property type="component" value="Unassembled WGS sequence"/>
</dbReference>
<dbReference type="InterPro" id="IPR011050">
    <property type="entry name" value="Pectin_lyase_fold/virulence"/>
</dbReference>
<keyword evidence="5 8" id="KW-0732">Signal</keyword>
<proteinExistence type="predicted"/>
<keyword evidence="4" id="KW-0964">Secreted</keyword>
<evidence type="ECO:0000256" key="7">
    <source>
        <dbReference type="ARBA" id="ARBA00023237"/>
    </source>
</evidence>
<comment type="subcellular location">
    <subcellularLocation>
        <location evidence="1">Cell envelope</location>
    </subcellularLocation>
    <subcellularLocation>
        <location evidence="2">Cell outer membrane</location>
    </subcellularLocation>
    <subcellularLocation>
        <location evidence="3">Secreted</location>
    </subcellularLocation>
</comment>
<dbReference type="Pfam" id="PF02415">
    <property type="entry name" value="Chlam_PMP"/>
    <property type="match status" value="2"/>
</dbReference>
<keyword evidence="6" id="KW-0472">Membrane</keyword>
<dbReference type="NCBIfam" id="TIGR01376">
    <property type="entry name" value="POMP_repeat"/>
    <property type="match status" value="1"/>
</dbReference>
<evidence type="ECO:0000256" key="6">
    <source>
        <dbReference type="ARBA" id="ARBA00023136"/>
    </source>
</evidence>
<evidence type="ECO:0000313" key="10">
    <source>
        <dbReference type="EMBL" id="SEA16164.1"/>
    </source>
</evidence>
<evidence type="ECO:0000256" key="8">
    <source>
        <dbReference type="SAM" id="SignalP"/>
    </source>
</evidence>
<keyword evidence="7" id="KW-0998">Cell outer membrane</keyword>
<organism evidence="10 11">
    <name type="scientific">Arachidicoccus rhizosphaerae</name>
    <dbReference type="NCBI Taxonomy" id="551991"/>
    <lineage>
        <taxon>Bacteria</taxon>
        <taxon>Pseudomonadati</taxon>
        <taxon>Bacteroidota</taxon>
        <taxon>Chitinophagia</taxon>
        <taxon>Chitinophagales</taxon>
        <taxon>Chitinophagaceae</taxon>
        <taxon>Arachidicoccus</taxon>
    </lineage>
</organism>
<dbReference type="InterPro" id="IPR012334">
    <property type="entry name" value="Pectin_lyas_fold"/>
</dbReference>
<keyword evidence="11" id="KW-1185">Reference proteome</keyword>
<dbReference type="GO" id="GO:0009279">
    <property type="term" value="C:cell outer membrane"/>
    <property type="evidence" value="ECO:0007669"/>
    <property type="project" value="UniProtKB-SubCell"/>
</dbReference>
<dbReference type="NCBIfam" id="NF041518">
    <property type="entry name" value="choice_anch_Q"/>
    <property type="match status" value="3"/>
</dbReference>
<name>A0A1H3YYM3_9BACT</name>
<dbReference type="EMBL" id="FNQY01000009">
    <property type="protein sequence ID" value="SEA16164.1"/>
    <property type="molecule type" value="Genomic_DNA"/>
</dbReference>
<dbReference type="InterPro" id="IPR026444">
    <property type="entry name" value="Secre_tail"/>
</dbReference>
<dbReference type="RefSeq" id="WP_091397200.1">
    <property type="nucleotide sequence ID" value="NZ_FNQY01000009.1"/>
</dbReference>
<dbReference type="Gene3D" id="2.160.20.10">
    <property type="entry name" value="Single-stranded right-handed beta-helix, Pectin lyase-like"/>
    <property type="match status" value="3"/>
</dbReference>
<evidence type="ECO:0000256" key="2">
    <source>
        <dbReference type="ARBA" id="ARBA00004442"/>
    </source>
</evidence>
<dbReference type="STRING" id="551991.SAMN05192529_109112"/>
<dbReference type="SUPFAM" id="SSF51126">
    <property type="entry name" value="Pectin lyase-like"/>
    <property type="match status" value="3"/>
</dbReference>
<accession>A0A1H3YYM3</accession>
<reference evidence="10 11" key="1">
    <citation type="submission" date="2016-10" db="EMBL/GenBank/DDBJ databases">
        <authorList>
            <person name="de Groot N.N."/>
        </authorList>
    </citation>
    <scope>NUCLEOTIDE SEQUENCE [LARGE SCALE GENOMIC DNA]</scope>
    <source>
        <strain evidence="10 11">Vu-144</strain>
    </source>
</reference>
<dbReference type="PANTHER" id="PTHR11319">
    <property type="entry name" value="G PROTEIN-COUPLED RECEPTOR-RELATED"/>
    <property type="match status" value="1"/>
</dbReference>
<dbReference type="OrthoDB" id="8901262at2"/>
<dbReference type="InterPro" id="IPR003368">
    <property type="entry name" value="POMP_repeat"/>
</dbReference>
<feature type="domain" description="Secretion system C-terminal sorting" evidence="9">
    <location>
        <begin position="1276"/>
        <end position="1347"/>
    </location>
</feature>
<dbReference type="PANTHER" id="PTHR11319:SF35">
    <property type="entry name" value="OUTER MEMBRANE PROTEIN PMPC-RELATED"/>
    <property type="match status" value="1"/>
</dbReference>
<feature type="chain" id="PRO_5011633416" evidence="8">
    <location>
        <begin position="29"/>
        <end position="1349"/>
    </location>
</feature>
<evidence type="ECO:0000259" key="9">
    <source>
        <dbReference type="Pfam" id="PF18962"/>
    </source>
</evidence>
<protein>
    <submittedName>
        <fullName evidence="10">Por secretion system C-terminal sorting domain-containing protein</fullName>
    </submittedName>
</protein>
<evidence type="ECO:0000256" key="3">
    <source>
        <dbReference type="ARBA" id="ARBA00004613"/>
    </source>
</evidence>
<sequence>MSMFTLKNCFIRIVLFCLGLLVCLYSEAQTPDVNGTIYVNINAKSGSGSGDSWLNATTDLQAAINANGVHQVFVAVGNYEVSASNSFVMKEGVAIYGGFDPEKAILALTDNRVMPRSGLQGSVLNGKGERPVVWNYNNNLTATAVLDGFTLTAGKALNTTSSGGIYNKDVSPLLRNLLIISNTASNGAGMYNDGGSPQLFNVAIVNNVASDKGGGIYNNGAIPVLTNVTIAGNSASTAKAFYNATAGSVPVLNNSIVFGDISGNYSATYSLIENSLNTNDHNLNGSGVLPAHVFTNPQSGNYGLVTGSPAINQGSDNLFGSPSSAFDLAGYPRLSGSAIDLGAYEYHDLVASSTGIVYVRAFGMGNGGSWEDATGDLHAAVNVLNVQQVFVEKGTYPVSKSSFVLKKGIGVYGGFDPDHGVAVLSDTRILPDELTAGTVLNGRNERPVLWNVADGTSQMDSTAILDGFTLQDGIGTNGGGIYNENASPKLQNLVIKNNSSSNGGGIYNLTASPKIVNCRFFDNQTTLIDGSGGAICNSGSKPKLINCLFYDNSARNGGAICNLNNAYPSLLNCTIVSNHADGYGGAINSLDMSYPSLINCIVYGNTATLGNGGILKAATGADLIYNSMVQGLTGFDDNGNIQFSGSIADLFTDPVASDYSLKTGSPVINMGRNNNIATAGVNTDLAGNNRIIGGSVDMGAFEADGCATTAILYVDGQLSLNSSGSINLAAATGNGASWATAYKTLGDALTQASSCPNVTEIRVAGGTYYPQGMEGVLNERTDAFTITRSNLKVLGGYNSATGQRDITANPTILKGYPASPSYHLLVLAEVPASDSLILDGFTINGGMADNDIDFEQIGAGTYIFHDVGAGVYLSTVGANVVLRNCIINGNKAATGAGIYAEFSYATFEHCIIEQNEVSADTYFPGYGAGLYATGSELSFKDCSFLNNNSEGNGAGLYMDASSFHMSGCSIIGNEAGGDGGGVFSSFGSMDLLNCIFQDNSATGNGGGFYNSGTNPAFTNVSFIQNQADGSGGGIYNETGVPVLTNATIAGNTASEASAFYTTLGSMPEVNNSIIYGGITGNYESKYSLREGIAGGSNGNLDGTKYSLTEVFNSPATGDFSLLDASPAINKGSNQLFVGLNLDTKDVVGNSRVYKGLIIDMGAYEYQGEPVALPVSLISFIAIAQNNQARLSWQTGSELFCERFDIFRSTDGVQFTKIGSLPSKGNFSNGANYDFYDINPVSGHNYYQLIEVDQDGSSKNIGVKDVVFKEDAPLVKIYPNPVKNIVRVEFGRSKYSLLELLDLNGRRLKVLSVNVSDTIKEIDLTDLPNGIYLIRLSGKGAIMAKKVIKN</sequence>
<dbReference type="Pfam" id="PF18962">
    <property type="entry name" value="Por_Secre_tail"/>
    <property type="match status" value="1"/>
</dbReference>
<dbReference type="GO" id="GO:0005576">
    <property type="term" value="C:extracellular region"/>
    <property type="evidence" value="ECO:0007669"/>
    <property type="project" value="UniProtKB-SubCell"/>
</dbReference>
<dbReference type="NCBIfam" id="TIGR04183">
    <property type="entry name" value="Por_Secre_tail"/>
    <property type="match status" value="1"/>
</dbReference>
<evidence type="ECO:0000256" key="4">
    <source>
        <dbReference type="ARBA" id="ARBA00022525"/>
    </source>
</evidence>
<gene>
    <name evidence="10" type="ORF">SAMN05192529_109112</name>
</gene>
<dbReference type="InterPro" id="IPR059226">
    <property type="entry name" value="Choice_anch_Q_dom"/>
</dbReference>
<evidence type="ECO:0000313" key="11">
    <source>
        <dbReference type="Proteomes" id="UP000199041"/>
    </source>
</evidence>
<feature type="signal peptide" evidence="8">
    <location>
        <begin position="1"/>
        <end position="28"/>
    </location>
</feature>
<evidence type="ECO:0000256" key="1">
    <source>
        <dbReference type="ARBA" id="ARBA00004196"/>
    </source>
</evidence>
<evidence type="ECO:0000256" key="5">
    <source>
        <dbReference type="ARBA" id="ARBA00022729"/>
    </source>
</evidence>